<comment type="caution">
    <text evidence="2">The sequence shown here is derived from an EMBL/GenBank/DDBJ whole genome shotgun (WGS) entry which is preliminary data.</text>
</comment>
<feature type="compositionally biased region" description="Pro residues" evidence="1">
    <location>
        <begin position="31"/>
        <end position="40"/>
    </location>
</feature>
<organism evidence="2 3">
    <name type="scientific">Actinomadura fulvescens</name>
    <dbReference type="NCBI Taxonomy" id="46160"/>
    <lineage>
        <taxon>Bacteria</taxon>
        <taxon>Bacillati</taxon>
        <taxon>Actinomycetota</taxon>
        <taxon>Actinomycetes</taxon>
        <taxon>Streptosporangiales</taxon>
        <taxon>Thermomonosporaceae</taxon>
        <taxon>Actinomadura</taxon>
    </lineage>
</organism>
<reference evidence="2 3" key="1">
    <citation type="journal article" date="2019" name="Int. J. Syst. Evol. Microbiol.">
        <title>The Global Catalogue of Microorganisms (GCM) 10K type strain sequencing project: providing services to taxonomists for standard genome sequencing and annotation.</title>
        <authorList>
            <consortium name="The Broad Institute Genomics Platform"/>
            <consortium name="The Broad Institute Genome Sequencing Center for Infectious Disease"/>
            <person name="Wu L."/>
            <person name="Ma J."/>
        </authorList>
    </citation>
    <scope>NUCLEOTIDE SEQUENCE [LARGE SCALE GENOMIC DNA]</scope>
    <source>
        <strain evidence="2 3">JCM 6833</strain>
    </source>
</reference>
<feature type="region of interest" description="Disordered" evidence="1">
    <location>
        <begin position="30"/>
        <end position="49"/>
    </location>
</feature>
<evidence type="ECO:0000313" key="3">
    <source>
        <dbReference type="Proteomes" id="UP001501509"/>
    </source>
</evidence>
<dbReference type="RefSeq" id="WP_344538634.1">
    <property type="nucleotide sequence ID" value="NZ_BAAATD010000001.1"/>
</dbReference>
<proteinExistence type="predicted"/>
<sequence length="49" mass="4903">MTHLPPRSSRPAAFIIAGILLAGVIGSAQAPAPPCPPPPATQDGGLQFN</sequence>
<dbReference type="Proteomes" id="UP001501509">
    <property type="component" value="Unassembled WGS sequence"/>
</dbReference>
<protein>
    <submittedName>
        <fullName evidence="2">Uncharacterized protein</fullName>
    </submittedName>
</protein>
<keyword evidence="3" id="KW-1185">Reference proteome</keyword>
<evidence type="ECO:0000256" key="1">
    <source>
        <dbReference type="SAM" id="MobiDB-lite"/>
    </source>
</evidence>
<evidence type="ECO:0000313" key="2">
    <source>
        <dbReference type="EMBL" id="GAA2582033.1"/>
    </source>
</evidence>
<name>A0ABN3PHJ6_9ACTN</name>
<dbReference type="EMBL" id="BAAATD010000001">
    <property type="protein sequence ID" value="GAA2582033.1"/>
    <property type="molecule type" value="Genomic_DNA"/>
</dbReference>
<gene>
    <name evidence="2" type="ORF">GCM10010411_13420</name>
</gene>
<accession>A0ABN3PHJ6</accession>